<name>A0A9N9AN75_9GLOM</name>
<sequence>MIPRNSTGWIALLIIPGAFITGVVLHQKAEQERARSKEMDPSVPLDPARKAELLRQREEVLKKLHEYKREN</sequence>
<dbReference type="OrthoDB" id="10281444at2759"/>
<dbReference type="AlphaFoldDB" id="A0A9N9AN75"/>
<comment type="caution">
    <text evidence="2">The sequence shown here is derived from an EMBL/GenBank/DDBJ whole genome shotgun (WGS) entry which is preliminary data.</text>
</comment>
<reference evidence="2" key="1">
    <citation type="submission" date="2021-06" db="EMBL/GenBank/DDBJ databases">
        <authorList>
            <person name="Kallberg Y."/>
            <person name="Tangrot J."/>
            <person name="Rosling A."/>
        </authorList>
    </citation>
    <scope>NUCLEOTIDE SEQUENCE</scope>
    <source>
        <strain evidence="2">BR232B</strain>
    </source>
</reference>
<keyword evidence="1" id="KW-0472">Membrane</keyword>
<dbReference type="Proteomes" id="UP000789739">
    <property type="component" value="Unassembled WGS sequence"/>
</dbReference>
<keyword evidence="1" id="KW-1133">Transmembrane helix</keyword>
<organism evidence="2 3">
    <name type="scientific">Paraglomus brasilianum</name>
    <dbReference type="NCBI Taxonomy" id="144538"/>
    <lineage>
        <taxon>Eukaryota</taxon>
        <taxon>Fungi</taxon>
        <taxon>Fungi incertae sedis</taxon>
        <taxon>Mucoromycota</taxon>
        <taxon>Glomeromycotina</taxon>
        <taxon>Glomeromycetes</taxon>
        <taxon>Paraglomerales</taxon>
        <taxon>Paraglomeraceae</taxon>
        <taxon>Paraglomus</taxon>
    </lineage>
</organism>
<feature type="transmembrane region" description="Helical" evidence="1">
    <location>
        <begin position="6"/>
        <end position="25"/>
    </location>
</feature>
<keyword evidence="3" id="KW-1185">Reference proteome</keyword>
<dbReference type="EMBL" id="CAJVPI010000448">
    <property type="protein sequence ID" value="CAG8536345.1"/>
    <property type="molecule type" value="Genomic_DNA"/>
</dbReference>
<accession>A0A9N9AN75</accession>
<evidence type="ECO:0000313" key="2">
    <source>
        <dbReference type="EMBL" id="CAG8536345.1"/>
    </source>
</evidence>
<proteinExistence type="predicted"/>
<evidence type="ECO:0000313" key="3">
    <source>
        <dbReference type="Proteomes" id="UP000789739"/>
    </source>
</evidence>
<protein>
    <submittedName>
        <fullName evidence="2">6277_t:CDS:1</fullName>
    </submittedName>
</protein>
<gene>
    <name evidence="2" type="ORF">PBRASI_LOCUS4365</name>
</gene>
<evidence type="ECO:0000256" key="1">
    <source>
        <dbReference type="SAM" id="Phobius"/>
    </source>
</evidence>
<keyword evidence="1" id="KW-0812">Transmembrane</keyword>